<name>A0ABW0J0A7_9HYPH</name>
<dbReference type="EMBL" id="JBHSLW010000056">
    <property type="protein sequence ID" value="MFC5423019.1"/>
    <property type="molecule type" value="Genomic_DNA"/>
</dbReference>
<sequence length="64" mass="7173">MSRTQTYRRPPAVPVPEAMADYIIDRMAAVGSVDRDTLKLKFSDAQIDKHFDAATNIAREKGVH</sequence>
<keyword evidence="2" id="KW-1185">Reference proteome</keyword>
<organism evidence="1 2">
    <name type="scientific">Bosea eneae</name>
    <dbReference type="NCBI Taxonomy" id="151454"/>
    <lineage>
        <taxon>Bacteria</taxon>
        <taxon>Pseudomonadati</taxon>
        <taxon>Pseudomonadota</taxon>
        <taxon>Alphaproteobacteria</taxon>
        <taxon>Hyphomicrobiales</taxon>
        <taxon>Boseaceae</taxon>
        <taxon>Bosea</taxon>
    </lineage>
</organism>
<accession>A0ABW0J0A7</accession>
<dbReference type="RefSeq" id="WP_377801213.1">
    <property type="nucleotide sequence ID" value="NZ_JBHSLW010000056.1"/>
</dbReference>
<dbReference type="Proteomes" id="UP001596053">
    <property type="component" value="Unassembled WGS sequence"/>
</dbReference>
<proteinExistence type="predicted"/>
<protein>
    <submittedName>
        <fullName evidence="1">Uncharacterized protein</fullName>
    </submittedName>
</protein>
<evidence type="ECO:0000313" key="2">
    <source>
        <dbReference type="Proteomes" id="UP001596053"/>
    </source>
</evidence>
<comment type="caution">
    <text evidence="1">The sequence shown here is derived from an EMBL/GenBank/DDBJ whole genome shotgun (WGS) entry which is preliminary data.</text>
</comment>
<evidence type="ECO:0000313" key="1">
    <source>
        <dbReference type="EMBL" id="MFC5423019.1"/>
    </source>
</evidence>
<reference evidence="2" key="1">
    <citation type="journal article" date="2019" name="Int. J. Syst. Evol. Microbiol.">
        <title>The Global Catalogue of Microorganisms (GCM) 10K type strain sequencing project: providing services to taxonomists for standard genome sequencing and annotation.</title>
        <authorList>
            <consortium name="The Broad Institute Genomics Platform"/>
            <consortium name="The Broad Institute Genome Sequencing Center for Infectious Disease"/>
            <person name="Wu L."/>
            <person name="Ma J."/>
        </authorList>
    </citation>
    <scope>NUCLEOTIDE SEQUENCE [LARGE SCALE GENOMIC DNA]</scope>
    <source>
        <strain evidence="2">NCAIM B.01391</strain>
    </source>
</reference>
<gene>
    <name evidence="1" type="ORF">ACFPOB_26065</name>
</gene>